<feature type="compositionally biased region" description="Acidic residues" evidence="1">
    <location>
        <begin position="47"/>
        <end position="70"/>
    </location>
</feature>
<evidence type="ECO:0000313" key="3">
    <source>
        <dbReference type="Proteomes" id="UP000823749"/>
    </source>
</evidence>
<organism evidence="2 3">
    <name type="scientific">Rhododendron griersonianum</name>
    <dbReference type="NCBI Taxonomy" id="479676"/>
    <lineage>
        <taxon>Eukaryota</taxon>
        <taxon>Viridiplantae</taxon>
        <taxon>Streptophyta</taxon>
        <taxon>Embryophyta</taxon>
        <taxon>Tracheophyta</taxon>
        <taxon>Spermatophyta</taxon>
        <taxon>Magnoliopsida</taxon>
        <taxon>eudicotyledons</taxon>
        <taxon>Gunneridae</taxon>
        <taxon>Pentapetalae</taxon>
        <taxon>asterids</taxon>
        <taxon>Ericales</taxon>
        <taxon>Ericaceae</taxon>
        <taxon>Ericoideae</taxon>
        <taxon>Rhodoreae</taxon>
        <taxon>Rhododendron</taxon>
    </lineage>
</organism>
<gene>
    <name evidence="2" type="ORF">RHGRI_032434</name>
</gene>
<feature type="region of interest" description="Disordered" evidence="1">
    <location>
        <begin position="1"/>
        <end position="22"/>
    </location>
</feature>
<feature type="region of interest" description="Disordered" evidence="1">
    <location>
        <begin position="47"/>
        <end position="86"/>
    </location>
</feature>
<comment type="caution">
    <text evidence="2">The sequence shown here is derived from an EMBL/GenBank/DDBJ whole genome shotgun (WGS) entry which is preliminary data.</text>
</comment>
<dbReference type="Proteomes" id="UP000823749">
    <property type="component" value="Chromosome 11"/>
</dbReference>
<sequence>MMPRKFMSGHEKRKRKQKIDTLIQSQAGSLDKFFGSKKQKESLDVVEDLENAEEQEDMGNEENENLEDNTDAGAKEPNECVDDGDHEERLNGLSLLSIEHEMVDKIDCEDIISTFAAKTARRIIFK</sequence>
<dbReference type="AlphaFoldDB" id="A0AAV6IFL9"/>
<name>A0AAV6IFL9_9ERIC</name>
<proteinExistence type="predicted"/>
<dbReference type="EMBL" id="JACTNZ010000011">
    <property type="protein sequence ID" value="KAG5526149.1"/>
    <property type="molecule type" value="Genomic_DNA"/>
</dbReference>
<accession>A0AAV6IFL9</accession>
<protein>
    <submittedName>
        <fullName evidence="2">Uncharacterized protein</fullName>
    </submittedName>
</protein>
<keyword evidence="3" id="KW-1185">Reference proteome</keyword>
<reference evidence="2" key="1">
    <citation type="submission" date="2020-08" db="EMBL/GenBank/DDBJ databases">
        <title>Plant Genome Project.</title>
        <authorList>
            <person name="Zhang R.-G."/>
        </authorList>
    </citation>
    <scope>NUCLEOTIDE SEQUENCE</scope>
    <source>
        <strain evidence="2">WSP0</strain>
        <tissue evidence="2">Leaf</tissue>
    </source>
</reference>
<evidence type="ECO:0000256" key="1">
    <source>
        <dbReference type="SAM" id="MobiDB-lite"/>
    </source>
</evidence>
<evidence type="ECO:0000313" key="2">
    <source>
        <dbReference type="EMBL" id="KAG5526149.1"/>
    </source>
</evidence>